<evidence type="ECO:0000313" key="1">
    <source>
        <dbReference type="EMBL" id="CAK9155295.1"/>
    </source>
</evidence>
<proteinExistence type="predicted"/>
<evidence type="ECO:0000313" key="2">
    <source>
        <dbReference type="Proteomes" id="UP001642360"/>
    </source>
</evidence>
<reference evidence="1 2" key="1">
    <citation type="submission" date="2024-02" db="EMBL/GenBank/DDBJ databases">
        <authorList>
            <person name="Vignale AGUSTIN F."/>
            <person name="Sosa J E."/>
            <person name="Modenutti C."/>
        </authorList>
    </citation>
    <scope>NUCLEOTIDE SEQUENCE [LARGE SCALE GENOMIC DNA]</scope>
</reference>
<keyword evidence="2" id="KW-1185">Reference proteome</keyword>
<dbReference type="EMBL" id="CAUOFW020002675">
    <property type="protein sequence ID" value="CAK9155295.1"/>
    <property type="molecule type" value="Genomic_DNA"/>
</dbReference>
<accession>A0ABC8SHI8</accession>
<dbReference type="Proteomes" id="UP001642360">
    <property type="component" value="Unassembled WGS sequence"/>
</dbReference>
<dbReference type="AlphaFoldDB" id="A0ABC8SHI8"/>
<sequence>LLSPKMRISPTSSNTWVALTIAPSTWAALASTPNAWDSWAVASRSSPSSPARAASAAASTIGLPSYARLPDFLPRLTKGTSTA</sequence>
<organism evidence="1 2">
    <name type="scientific">Ilex paraguariensis</name>
    <name type="common">yerba mate</name>
    <dbReference type="NCBI Taxonomy" id="185542"/>
    <lineage>
        <taxon>Eukaryota</taxon>
        <taxon>Viridiplantae</taxon>
        <taxon>Streptophyta</taxon>
        <taxon>Embryophyta</taxon>
        <taxon>Tracheophyta</taxon>
        <taxon>Spermatophyta</taxon>
        <taxon>Magnoliopsida</taxon>
        <taxon>eudicotyledons</taxon>
        <taxon>Gunneridae</taxon>
        <taxon>Pentapetalae</taxon>
        <taxon>asterids</taxon>
        <taxon>campanulids</taxon>
        <taxon>Aquifoliales</taxon>
        <taxon>Aquifoliaceae</taxon>
        <taxon>Ilex</taxon>
    </lineage>
</organism>
<name>A0ABC8SHI8_9AQUA</name>
<comment type="caution">
    <text evidence="1">The sequence shown here is derived from an EMBL/GenBank/DDBJ whole genome shotgun (WGS) entry which is preliminary data.</text>
</comment>
<protein>
    <submittedName>
        <fullName evidence="1">Uncharacterized protein</fullName>
    </submittedName>
</protein>
<feature type="non-terminal residue" evidence="1">
    <location>
        <position position="1"/>
    </location>
</feature>
<gene>
    <name evidence="1" type="ORF">ILEXP_LOCUS23694</name>
</gene>